<keyword evidence="2" id="KW-1185">Reference proteome</keyword>
<gene>
    <name evidence="1" type="ORF">ATN00_18670</name>
</gene>
<dbReference type="AlphaFoldDB" id="A0A0S3F341"/>
<dbReference type="KEGG" id="sbd:ATN00_18670"/>
<protein>
    <submittedName>
        <fullName evidence="1">Uncharacterized protein</fullName>
    </submittedName>
</protein>
<organism evidence="1 2">
    <name type="scientific">Sphingobium baderi</name>
    <dbReference type="NCBI Taxonomy" id="1332080"/>
    <lineage>
        <taxon>Bacteria</taxon>
        <taxon>Pseudomonadati</taxon>
        <taxon>Pseudomonadota</taxon>
        <taxon>Alphaproteobacteria</taxon>
        <taxon>Sphingomonadales</taxon>
        <taxon>Sphingomonadaceae</taxon>
        <taxon>Sphingobium</taxon>
    </lineage>
</organism>
<evidence type="ECO:0000313" key="1">
    <source>
        <dbReference type="EMBL" id="ALR22023.1"/>
    </source>
</evidence>
<name>A0A0S3F341_9SPHN</name>
<proteinExistence type="predicted"/>
<dbReference type="EMBL" id="CP013264">
    <property type="protein sequence ID" value="ALR22023.1"/>
    <property type="molecule type" value="Genomic_DNA"/>
</dbReference>
<sequence>MPAIPSISAARLKFVNYEVIERTTLHSIKFFNSYAEIQWMSGERIPSMNLEIPSTQDVL</sequence>
<reference evidence="1 2" key="1">
    <citation type="submission" date="2015-11" db="EMBL/GenBank/DDBJ databases">
        <title>A Two-component Flavoprotein Monooxygenase System MeaXY Responsible for para-Hydroxylation of 2-Methyl-6-ethylaniline and 2,6-Diethylaniline in Sphingobium baderi DE-13.</title>
        <authorList>
            <person name="Cheng M."/>
            <person name="Meng Q."/>
            <person name="Yang Y."/>
            <person name="Chu C."/>
            <person name="Yan X."/>
            <person name="He J."/>
            <person name="Li S."/>
        </authorList>
    </citation>
    <scope>NUCLEOTIDE SEQUENCE [LARGE SCALE GENOMIC DNA]</scope>
    <source>
        <strain evidence="1 2">DE-13</strain>
    </source>
</reference>
<accession>A0A0S3F341</accession>
<dbReference type="STRING" id="1332080.ATN00_18670"/>
<evidence type="ECO:0000313" key="2">
    <source>
        <dbReference type="Proteomes" id="UP000056968"/>
    </source>
</evidence>
<dbReference type="Proteomes" id="UP000056968">
    <property type="component" value="Chromosome"/>
</dbReference>